<protein>
    <submittedName>
        <fullName evidence="1">Uncharacterized protein</fullName>
    </submittedName>
</protein>
<reference evidence="1 2" key="1">
    <citation type="submission" date="2018-10" db="EMBL/GenBank/DDBJ databases">
        <authorList>
            <person name="Noll B N."/>
        </authorList>
    </citation>
    <scope>NUCLEOTIDE SEQUENCE [LARGE SCALE GENOMIC DNA]</scope>
    <source>
        <strain evidence="1">Ecoli022</strain>
    </source>
</reference>
<dbReference type="AlphaFoldDB" id="A0A3P5HAE1"/>
<proteinExistence type="predicted"/>
<dbReference type="EMBL" id="UWXJ01000002">
    <property type="protein sequence ID" value="VCZ27844.1"/>
    <property type="molecule type" value="Genomic_DNA"/>
</dbReference>
<gene>
    <name evidence="1" type="ORF">BANRA_05276</name>
</gene>
<name>A0A3P5HAE1_ECOLX</name>
<organism evidence="1 2">
    <name type="scientific">Escherichia coli</name>
    <dbReference type="NCBI Taxonomy" id="562"/>
    <lineage>
        <taxon>Bacteria</taxon>
        <taxon>Pseudomonadati</taxon>
        <taxon>Pseudomonadota</taxon>
        <taxon>Gammaproteobacteria</taxon>
        <taxon>Enterobacterales</taxon>
        <taxon>Enterobacteriaceae</taxon>
        <taxon>Escherichia</taxon>
    </lineage>
</organism>
<evidence type="ECO:0000313" key="1">
    <source>
        <dbReference type="EMBL" id="VCZ27844.1"/>
    </source>
</evidence>
<dbReference type="Proteomes" id="UP000281521">
    <property type="component" value="Unassembled WGS sequence"/>
</dbReference>
<sequence>MPGKDDRKERKNTQRGVALREFWLGTPVTLPVFTQRNVVADYCQLK</sequence>
<evidence type="ECO:0000313" key="2">
    <source>
        <dbReference type="Proteomes" id="UP000281521"/>
    </source>
</evidence>
<accession>A0A3P5HAE1</accession>